<evidence type="ECO:0000256" key="4">
    <source>
        <dbReference type="ARBA" id="ARBA00022692"/>
    </source>
</evidence>
<dbReference type="PROSITE" id="PS50227">
    <property type="entry name" value="G_PROTEIN_RECEP_F2_3"/>
    <property type="match status" value="1"/>
</dbReference>
<keyword evidence="4 11" id="KW-0812">Transmembrane</keyword>
<evidence type="ECO:0000256" key="5">
    <source>
        <dbReference type="ARBA" id="ARBA00022989"/>
    </source>
</evidence>
<organism evidence="14 15">
    <name type="scientific">Vanessa tameamea</name>
    <name type="common">Kamehameha butterfly</name>
    <dbReference type="NCBI Taxonomy" id="334116"/>
    <lineage>
        <taxon>Eukaryota</taxon>
        <taxon>Metazoa</taxon>
        <taxon>Ecdysozoa</taxon>
        <taxon>Arthropoda</taxon>
        <taxon>Hexapoda</taxon>
        <taxon>Insecta</taxon>
        <taxon>Pterygota</taxon>
        <taxon>Neoptera</taxon>
        <taxon>Endopterygota</taxon>
        <taxon>Lepidoptera</taxon>
        <taxon>Glossata</taxon>
        <taxon>Ditrysia</taxon>
        <taxon>Papilionoidea</taxon>
        <taxon>Nymphalidae</taxon>
        <taxon>Nymphalinae</taxon>
        <taxon>Vanessa</taxon>
    </lineage>
</organism>
<keyword evidence="8 15" id="KW-0675">Receptor</keyword>
<comment type="subcellular location">
    <subcellularLocation>
        <location evidence="1">Cell membrane</location>
        <topology evidence="1">Multi-pass membrane protein</topology>
    </subcellularLocation>
</comment>
<dbReference type="GeneID" id="113396560"/>
<dbReference type="InterPro" id="IPR000832">
    <property type="entry name" value="GPCR_2_secretin-like"/>
</dbReference>
<feature type="transmembrane region" description="Helical" evidence="11">
    <location>
        <begin position="270"/>
        <end position="294"/>
    </location>
</feature>
<keyword evidence="5 11" id="KW-1133">Transmembrane helix</keyword>
<dbReference type="PROSITE" id="PS00650">
    <property type="entry name" value="G_PROTEIN_RECEP_F2_2"/>
    <property type="match status" value="1"/>
</dbReference>
<dbReference type="Gene3D" id="4.10.1240.10">
    <property type="entry name" value="GPCR, family 2, extracellular hormone receptor domain"/>
    <property type="match status" value="1"/>
</dbReference>
<evidence type="ECO:0000313" key="14">
    <source>
        <dbReference type="Proteomes" id="UP001652626"/>
    </source>
</evidence>
<name>A0A8B8I2K3_VANTA</name>
<evidence type="ECO:0000256" key="7">
    <source>
        <dbReference type="ARBA" id="ARBA00023136"/>
    </source>
</evidence>
<dbReference type="SMART" id="SM00008">
    <property type="entry name" value="HormR"/>
    <property type="match status" value="1"/>
</dbReference>
<dbReference type="GO" id="GO:0008528">
    <property type="term" value="F:G protein-coupled peptide receptor activity"/>
    <property type="evidence" value="ECO:0007669"/>
    <property type="project" value="TreeGrafter"/>
</dbReference>
<evidence type="ECO:0000256" key="10">
    <source>
        <dbReference type="ARBA" id="ARBA00023224"/>
    </source>
</evidence>
<evidence type="ECO:0000256" key="1">
    <source>
        <dbReference type="ARBA" id="ARBA00004651"/>
    </source>
</evidence>
<feature type="transmembrane region" description="Helical" evidence="11">
    <location>
        <begin position="239"/>
        <end position="258"/>
    </location>
</feature>
<evidence type="ECO:0000259" key="12">
    <source>
        <dbReference type="PROSITE" id="PS50227"/>
    </source>
</evidence>
<proteinExistence type="inferred from homology"/>
<feature type="transmembrane region" description="Helical" evidence="11">
    <location>
        <begin position="399"/>
        <end position="419"/>
    </location>
</feature>
<evidence type="ECO:0000256" key="3">
    <source>
        <dbReference type="ARBA" id="ARBA00022475"/>
    </source>
</evidence>
<feature type="domain" description="G-protein coupled receptors family 2 profile 2" evidence="13">
    <location>
        <begin position="146"/>
        <end position="412"/>
    </location>
</feature>
<keyword evidence="7 11" id="KW-0472">Membrane</keyword>
<keyword evidence="14" id="KW-1185">Reference proteome</keyword>
<sequence length="458" mass="52674">MALLGKEVKRLNAIMIVKNITTLISKGPEEALHTEQYCISKYANYAFDEGAVFCNTTFDTYLCWPPTKANTVIQQHCPKVRLSDPSKFAYRQCGPEGLWEGRHANQANAKGWTNFTPCFPPDLQALIAEVFNEHNVQTKFQIAENTRIIEIIGYTLSLFTILASIIIFCYYKSLLNKRVKIHKCLFLAMLFQILVHMTLYLDQALYPINDSSNRLNNTKGIDGTPNLCEALYVVMESSISATFMWILLEGIYLNFLVSKYALQSNFDLKIYLYIGWGFPFILTLIWAIINFIFYKDEKIKTCWFGYNLAASYWCLQGPRLAIILVNVVILCRVLKTVIAKLRAHKTSEIEKIKKAVKAALLLLPLLGITNLLTTFDIPISTNVSLFRVWCYTRQFMKSFQGFFLSLIYCFFNGEVRTVIGRRINNRTARYFHRNQLSVNTKRPTPKRKAVKPLPTVSR</sequence>
<dbReference type="PRINTS" id="PR00249">
    <property type="entry name" value="GPCRSECRETIN"/>
</dbReference>
<keyword evidence="9" id="KW-0325">Glycoprotein</keyword>
<feature type="domain" description="G-protein coupled receptors family 2 profile 1" evidence="12">
    <location>
        <begin position="37"/>
        <end position="122"/>
    </location>
</feature>
<dbReference type="Proteomes" id="UP001652626">
    <property type="component" value="Chromosome Z"/>
</dbReference>
<evidence type="ECO:0000256" key="11">
    <source>
        <dbReference type="SAM" id="Phobius"/>
    </source>
</evidence>
<dbReference type="InterPro" id="IPR036445">
    <property type="entry name" value="GPCR_2_extracell_dom_sf"/>
</dbReference>
<dbReference type="InterPro" id="IPR001879">
    <property type="entry name" value="GPCR_2_extracellular_dom"/>
</dbReference>
<dbReference type="RefSeq" id="XP_026490331.2">
    <property type="nucleotide sequence ID" value="XM_026634546.2"/>
</dbReference>
<dbReference type="AlphaFoldDB" id="A0A8B8I2K3"/>
<gene>
    <name evidence="15" type="primary">Pdfr</name>
</gene>
<evidence type="ECO:0000256" key="2">
    <source>
        <dbReference type="ARBA" id="ARBA00005314"/>
    </source>
</evidence>
<keyword evidence="10" id="KW-0807">Transducer</keyword>
<keyword evidence="6" id="KW-0297">G-protein coupled receptor</keyword>
<dbReference type="InterPro" id="IPR017983">
    <property type="entry name" value="GPCR_2_secretin-like_CS"/>
</dbReference>
<evidence type="ECO:0000256" key="8">
    <source>
        <dbReference type="ARBA" id="ARBA00023170"/>
    </source>
</evidence>
<dbReference type="SUPFAM" id="SSF111418">
    <property type="entry name" value="Hormone receptor domain"/>
    <property type="match status" value="1"/>
</dbReference>
<dbReference type="PROSITE" id="PS50261">
    <property type="entry name" value="G_PROTEIN_RECEP_F2_4"/>
    <property type="match status" value="1"/>
</dbReference>
<dbReference type="Pfam" id="PF00002">
    <property type="entry name" value="7tm_2"/>
    <property type="match status" value="1"/>
</dbReference>
<dbReference type="PROSITE" id="PS00649">
    <property type="entry name" value="G_PROTEIN_RECEP_F2_1"/>
    <property type="match status" value="1"/>
</dbReference>
<evidence type="ECO:0000256" key="6">
    <source>
        <dbReference type="ARBA" id="ARBA00023040"/>
    </source>
</evidence>
<dbReference type="Gene3D" id="1.20.1070.10">
    <property type="entry name" value="Rhodopsin 7-helix transmembrane proteins"/>
    <property type="match status" value="1"/>
</dbReference>
<dbReference type="PANTHER" id="PTHR45620">
    <property type="entry name" value="PDF RECEPTOR-LIKE PROTEIN-RELATED"/>
    <property type="match status" value="1"/>
</dbReference>
<dbReference type="OrthoDB" id="5967113at2759"/>
<evidence type="ECO:0000313" key="15">
    <source>
        <dbReference type="RefSeq" id="XP_026490331.2"/>
    </source>
</evidence>
<dbReference type="GO" id="GO:0007188">
    <property type="term" value="P:adenylate cyclase-modulating G protein-coupled receptor signaling pathway"/>
    <property type="evidence" value="ECO:0007669"/>
    <property type="project" value="TreeGrafter"/>
</dbReference>
<dbReference type="InterPro" id="IPR050332">
    <property type="entry name" value="GPCR_2"/>
</dbReference>
<dbReference type="PANTHER" id="PTHR45620:SF17">
    <property type="entry name" value="PDF RECEPTOR"/>
    <property type="match status" value="1"/>
</dbReference>
<dbReference type="Pfam" id="PF02793">
    <property type="entry name" value="HRM"/>
    <property type="match status" value="1"/>
</dbReference>
<accession>A0A8B8I2K3</accession>
<dbReference type="InterPro" id="IPR017981">
    <property type="entry name" value="GPCR_2-like_7TM"/>
</dbReference>
<protein>
    <submittedName>
        <fullName evidence="15">PDF receptor</fullName>
    </submittedName>
</protein>
<feature type="transmembrane region" description="Helical" evidence="11">
    <location>
        <begin position="183"/>
        <end position="201"/>
    </location>
</feature>
<keyword evidence="3" id="KW-1003">Cell membrane</keyword>
<dbReference type="GO" id="GO:0007166">
    <property type="term" value="P:cell surface receptor signaling pathway"/>
    <property type="evidence" value="ECO:0007669"/>
    <property type="project" value="InterPro"/>
</dbReference>
<dbReference type="OMA" id="LCCRGGN"/>
<reference evidence="15" key="1">
    <citation type="submission" date="2025-08" db="UniProtKB">
        <authorList>
            <consortium name="RefSeq"/>
        </authorList>
    </citation>
    <scope>IDENTIFICATION</scope>
    <source>
        <tissue evidence="15">Whole body</tissue>
    </source>
</reference>
<feature type="transmembrane region" description="Helical" evidence="11">
    <location>
        <begin position="359"/>
        <end position="379"/>
    </location>
</feature>
<dbReference type="GO" id="GO:0005886">
    <property type="term" value="C:plasma membrane"/>
    <property type="evidence" value="ECO:0007669"/>
    <property type="project" value="UniProtKB-SubCell"/>
</dbReference>
<evidence type="ECO:0000256" key="9">
    <source>
        <dbReference type="ARBA" id="ARBA00023180"/>
    </source>
</evidence>
<feature type="transmembrane region" description="Helical" evidence="11">
    <location>
        <begin position="151"/>
        <end position="171"/>
    </location>
</feature>
<comment type="similarity">
    <text evidence="2">Belongs to the G-protein coupled receptor 2 family.</text>
</comment>
<evidence type="ECO:0000259" key="13">
    <source>
        <dbReference type="PROSITE" id="PS50261"/>
    </source>
</evidence>